<gene>
    <name evidence="3" type="ordered locus">Oant_1893</name>
</gene>
<dbReference type="SMART" id="SM00903">
    <property type="entry name" value="Flavin_Reduct"/>
    <property type="match status" value="1"/>
</dbReference>
<evidence type="ECO:0000256" key="1">
    <source>
        <dbReference type="ARBA" id="ARBA00023002"/>
    </source>
</evidence>
<dbReference type="InterPro" id="IPR002563">
    <property type="entry name" value="Flavin_Rdtase-like_dom"/>
</dbReference>
<dbReference type="InterPro" id="IPR050268">
    <property type="entry name" value="NADH-dep_flavin_reductase"/>
</dbReference>
<keyword evidence="1" id="KW-0560">Oxidoreductase</keyword>
<keyword evidence="4" id="KW-1185">Reference proteome</keyword>
<organism evidence="3 4">
    <name type="scientific">Brucella anthropi (strain ATCC 49188 / DSM 6882 / CCUG 24695 / JCM 21032 / LMG 3331 / NBRC 15819 / NCTC 12168 / Alc 37)</name>
    <name type="common">Ochrobactrum anthropi</name>
    <dbReference type="NCBI Taxonomy" id="439375"/>
    <lineage>
        <taxon>Bacteria</taxon>
        <taxon>Pseudomonadati</taxon>
        <taxon>Pseudomonadota</taxon>
        <taxon>Alphaproteobacteria</taxon>
        <taxon>Hyphomicrobiales</taxon>
        <taxon>Brucellaceae</taxon>
        <taxon>Brucella/Ochrobactrum group</taxon>
        <taxon>Brucella</taxon>
    </lineage>
</organism>
<dbReference type="InterPro" id="IPR012349">
    <property type="entry name" value="Split_barrel_FMN-bd"/>
</dbReference>
<sequence length="196" mass="21595">MRTCYQGSWLQITCHRARRILLDVQTIKNIISSAASVESKSYRDAMSHYAGAVQIVTTAGSAGRRGLTLTAACSVSDNPPTILICLQKIHEENRLFIENGVFAVNTLAGSHQQLADAFSGRIGLTQDERFELARWDVQVTGAPILQGALAAFDCRVVSVQDHSTHHVLFGEVVGLRSKAEDEALVYLNRRYHTLEL</sequence>
<dbReference type="HOGENOM" id="CLU_059021_2_2_5"/>
<dbReference type="PANTHER" id="PTHR30466">
    <property type="entry name" value="FLAVIN REDUCTASE"/>
    <property type="match status" value="1"/>
</dbReference>
<protein>
    <submittedName>
        <fullName evidence="3">Flavin reductase domain protein FMN-binding</fullName>
    </submittedName>
</protein>
<evidence type="ECO:0000313" key="4">
    <source>
        <dbReference type="Proteomes" id="UP000002301"/>
    </source>
</evidence>
<dbReference type="KEGG" id="oan:Oant_1893"/>
<accession>A6X055</accession>
<dbReference type="GO" id="GO:0042602">
    <property type="term" value="F:riboflavin reductase (NADPH) activity"/>
    <property type="evidence" value="ECO:0007669"/>
    <property type="project" value="TreeGrafter"/>
</dbReference>
<dbReference type="SUPFAM" id="SSF50475">
    <property type="entry name" value="FMN-binding split barrel"/>
    <property type="match status" value="1"/>
</dbReference>
<dbReference type="Pfam" id="PF01613">
    <property type="entry name" value="Flavin_Reduct"/>
    <property type="match status" value="1"/>
</dbReference>
<dbReference type="Gene3D" id="2.30.110.10">
    <property type="entry name" value="Electron Transport, Fmn-binding Protein, Chain A"/>
    <property type="match status" value="1"/>
</dbReference>
<proteinExistence type="predicted"/>
<reference evidence="3 4" key="1">
    <citation type="journal article" date="2011" name="J. Bacteriol.">
        <title>Genome of Ochrobactrum anthropi ATCC 49188 T, a versatile opportunistic pathogen and symbiont of several eukaryotic hosts.</title>
        <authorList>
            <person name="Chain P.S."/>
            <person name="Lang D.M."/>
            <person name="Comerci D.J."/>
            <person name="Malfatti S.A."/>
            <person name="Vergez L.M."/>
            <person name="Shin M."/>
            <person name="Ugalde R.A."/>
            <person name="Garcia E."/>
            <person name="Tolmasky M.E."/>
        </authorList>
    </citation>
    <scope>NUCLEOTIDE SEQUENCE [LARGE SCALE GENOMIC DNA]</scope>
    <source>
        <strain evidence="4">ATCC 49188 / DSM 6882 / CCUG 24695 / JCM 21032 / LMG 3331 / NBRC 15819 / NCTC 12168 / Alc 37</strain>
    </source>
</reference>
<dbReference type="AlphaFoldDB" id="A6X055"/>
<dbReference type="GO" id="GO:0010181">
    <property type="term" value="F:FMN binding"/>
    <property type="evidence" value="ECO:0007669"/>
    <property type="project" value="InterPro"/>
</dbReference>
<dbReference type="GO" id="GO:0006208">
    <property type="term" value="P:pyrimidine nucleobase catabolic process"/>
    <property type="evidence" value="ECO:0007669"/>
    <property type="project" value="TreeGrafter"/>
</dbReference>
<dbReference type="eggNOG" id="COG1853">
    <property type="taxonomic scope" value="Bacteria"/>
</dbReference>
<dbReference type="EMBL" id="CP000758">
    <property type="protein sequence ID" value="ABS14609.1"/>
    <property type="molecule type" value="Genomic_DNA"/>
</dbReference>
<dbReference type="Proteomes" id="UP000002301">
    <property type="component" value="Chromosome 1"/>
</dbReference>
<dbReference type="STRING" id="439375.Oant_1893"/>
<evidence type="ECO:0000313" key="3">
    <source>
        <dbReference type="EMBL" id="ABS14609.1"/>
    </source>
</evidence>
<name>A6X055_BRUA4</name>
<feature type="domain" description="Flavin reductase like" evidence="2">
    <location>
        <begin position="46"/>
        <end position="193"/>
    </location>
</feature>
<evidence type="ECO:0000259" key="2">
    <source>
        <dbReference type="SMART" id="SM00903"/>
    </source>
</evidence>
<dbReference type="PANTHER" id="PTHR30466:SF1">
    <property type="entry name" value="FMN REDUCTASE (NADH) RUTF"/>
    <property type="match status" value="1"/>
</dbReference>